<keyword evidence="10" id="KW-0540">Nuclease</keyword>
<dbReference type="Proteomes" id="UP000186940">
    <property type="component" value="Unassembled WGS sequence"/>
</dbReference>
<gene>
    <name evidence="10" type="ORF">SCAL_000470</name>
</gene>
<protein>
    <recommendedName>
        <fullName evidence="8">Type II methyltransferase</fullName>
        <ecNumber evidence="8">2.1.1.113</ecNumber>
    </recommendedName>
    <alternativeName>
        <fullName evidence="8">N-4 cytosine-specific methyltransferase</fullName>
    </alternativeName>
</protein>
<organism evidence="10 11">
    <name type="scientific">Candidatus Syntropharchaeum caldarium</name>
    <dbReference type="NCBI Taxonomy" id="1838285"/>
    <lineage>
        <taxon>Archaea</taxon>
        <taxon>Methanobacteriati</taxon>
        <taxon>Methanobacteriota</taxon>
        <taxon>Stenosarchaea group</taxon>
        <taxon>Methanomicrobia</taxon>
        <taxon>Methanosarcinales</taxon>
        <taxon>ANME-2 cluster</taxon>
        <taxon>Candidatus Syntropharchaeum</taxon>
    </lineage>
</organism>
<dbReference type="STRING" id="1838285.SCAL_000470"/>
<evidence type="ECO:0000313" key="10">
    <source>
        <dbReference type="EMBL" id="OFV68794.1"/>
    </source>
</evidence>
<comment type="caution">
    <text evidence="10">The sequence shown here is derived from an EMBL/GenBank/DDBJ whole genome shotgun (WGS) entry which is preliminary data.</text>
</comment>
<dbReference type="InterPro" id="IPR002941">
    <property type="entry name" value="DNA_methylase_N4/N6"/>
</dbReference>
<evidence type="ECO:0000256" key="1">
    <source>
        <dbReference type="ARBA" id="ARBA00010203"/>
    </source>
</evidence>
<dbReference type="GO" id="GO:0015667">
    <property type="term" value="F:site-specific DNA-methyltransferase (cytosine-N4-specific) activity"/>
    <property type="evidence" value="ECO:0007669"/>
    <property type="project" value="UniProtKB-EC"/>
</dbReference>
<evidence type="ECO:0000256" key="7">
    <source>
        <dbReference type="ARBA" id="ARBA00049120"/>
    </source>
</evidence>
<evidence type="ECO:0000256" key="8">
    <source>
        <dbReference type="RuleBase" id="RU362026"/>
    </source>
</evidence>
<dbReference type="Gene3D" id="3.40.50.150">
    <property type="entry name" value="Vaccinia Virus protein VP39"/>
    <property type="match status" value="2"/>
</dbReference>
<dbReference type="PROSITE" id="PS00093">
    <property type="entry name" value="N4_MTASE"/>
    <property type="match status" value="1"/>
</dbReference>
<dbReference type="GO" id="GO:0003677">
    <property type="term" value="F:DNA binding"/>
    <property type="evidence" value="ECO:0007669"/>
    <property type="project" value="UniProtKB-KW"/>
</dbReference>
<dbReference type="SUPFAM" id="SSF53335">
    <property type="entry name" value="S-adenosyl-L-methionine-dependent methyltransferases"/>
    <property type="match status" value="1"/>
</dbReference>
<evidence type="ECO:0000256" key="3">
    <source>
        <dbReference type="ARBA" id="ARBA00022679"/>
    </source>
</evidence>
<feature type="domain" description="DNA methylase N-4/N-6" evidence="9">
    <location>
        <begin position="43"/>
        <end position="107"/>
    </location>
</feature>
<evidence type="ECO:0000313" key="11">
    <source>
        <dbReference type="Proteomes" id="UP000186940"/>
    </source>
</evidence>
<dbReference type="InterPro" id="IPR029063">
    <property type="entry name" value="SAM-dependent_MTases_sf"/>
</dbReference>
<dbReference type="Pfam" id="PF01555">
    <property type="entry name" value="N6_N4_Mtase"/>
    <property type="match status" value="1"/>
</dbReference>
<dbReference type="GO" id="GO:0032259">
    <property type="term" value="P:methylation"/>
    <property type="evidence" value="ECO:0007669"/>
    <property type="project" value="UniProtKB-KW"/>
</dbReference>
<dbReference type="PATRIC" id="fig|1838285.3.peg.476"/>
<dbReference type="EC" id="2.1.1.113" evidence="8"/>
<name>A0A1F2PCN6_9EURY</name>
<dbReference type="AlphaFoldDB" id="A0A1F2PCN6"/>
<proteinExistence type="inferred from homology"/>
<dbReference type="InterPro" id="IPR001091">
    <property type="entry name" value="RM_Methyltransferase"/>
</dbReference>
<dbReference type="GO" id="GO:0009307">
    <property type="term" value="P:DNA restriction-modification system"/>
    <property type="evidence" value="ECO:0007669"/>
    <property type="project" value="UniProtKB-KW"/>
</dbReference>
<keyword evidence="6" id="KW-0238">DNA-binding</keyword>
<dbReference type="GO" id="GO:0004519">
    <property type="term" value="F:endonuclease activity"/>
    <property type="evidence" value="ECO:0007669"/>
    <property type="project" value="UniProtKB-KW"/>
</dbReference>
<evidence type="ECO:0000259" key="9">
    <source>
        <dbReference type="Pfam" id="PF01555"/>
    </source>
</evidence>
<comment type="catalytic activity">
    <reaction evidence="7 8">
        <text>a 2'-deoxycytidine in DNA + S-adenosyl-L-methionine = an N(4)-methyl-2'-deoxycytidine in DNA + S-adenosyl-L-homocysteine + H(+)</text>
        <dbReference type="Rhea" id="RHEA:16857"/>
        <dbReference type="Rhea" id="RHEA-COMP:11369"/>
        <dbReference type="Rhea" id="RHEA-COMP:13674"/>
        <dbReference type="ChEBI" id="CHEBI:15378"/>
        <dbReference type="ChEBI" id="CHEBI:57856"/>
        <dbReference type="ChEBI" id="CHEBI:59789"/>
        <dbReference type="ChEBI" id="CHEBI:85452"/>
        <dbReference type="ChEBI" id="CHEBI:137933"/>
        <dbReference type="EC" id="2.1.1.113"/>
    </reaction>
</comment>
<keyword evidence="3" id="KW-0808">Transferase</keyword>
<sequence length="405" mass="47536">MLETNKKAAAKFGIDVELIEKKVDTQKNIRILGNDLTFIGVREKDRTKHVHRLHPYLGKFIPQLVEVFLRKYFKKGDIILDPFSGSGTTLVEANVLGMNSIGIELSPFNILIQKVKTKKYDIPEVEMEIKDALKRLKIFSKQLTAGGQTLFGKIEKFETDSEYLKEWFFDRALQEILFYQSIINDYKNQDVLKIILSRSARSARLIPHYDLARPKKPVRETYWCIKHKRYCEPINEALKFISRYSYDTIKRLEEFDRIRTDAFIRIYQGDARTIELPENGEIDGIFTSPPYVGIIDYHEQHRYAYELFDFPRLDDLEIGPARKGQNGNAKKEYMEGIIEVFKNMSNYLKDGALIFIVANDKFNLYPEIGKQCSFELIDVFNRPVLMRTERDSNKYFESIFYFKKV</sequence>
<evidence type="ECO:0000256" key="2">
    <source>
        <dbReference type="ARBA" id="ARBA00022603"/>
    </source>
</evidence>
<dbReference type="PRINTS" id="PR00508">
    <property type="entry name" value="S21N4MTFRASE"/>
</dbReference>
<keyword evidence="5 8" id="KW-0680">Restriction system</keyword>
<evidence type="ECO:0000256" key="4">
    <source>
        <dbReference type="ARBA" id="ARBA00022691"/>
    </source>
</evidence>
<dbReference type="EMBL" id="LYOS01000001">
    <property type="protein sequence ID" value="OFV68794.1"/>
    <property type="molecule type" value="Genomic_DNA"/>
</dbReference>
<dbReference type="InterPro" id="IPR017985">
    <property type="entry name" value="MeTrfase_CN4_CS"/>
</dbReference>
<keyword evidence="2 8" id="KW-0489">Methyltransferase</keyword>
<keyword evidence="10" id="KW-0255">Endonuclease</keyword>
<dbReference type="GO" id="GO:0008170">
    <property type="term" value="F:N-methyltransferase activity"/>
    <property type="evidence" value="ECO:0007669"/>
    <property type="project" value="InterPro"/>
</dbReference>
<comment type="similarity">
    <text evidence="1">Belongs to the N(4)/N(6)-methyltransferase family. N(4) subfamily.</text>
</comment>
<keyword evidence="10" id="KW-0378">Hydrolase</keyword>
<reference evidence="10" key="1">
    <citation type="submission" date="2016-05" db="EMBL/GenBank/DDBJ databases">
        <title>Microbial consortia oxidize butane by reversing methanogenesis.</title>
        <authorList>
            <person name="Laso-Perez R."/>
            <person name="Richter M."/>
            <person name="Wegener G."/>
            <person name="Musat F."/>
        </authorList>
    </citation>
    <scope>NUCLEOTIDE SEQUENCE [LARGE SCALE GENOMIC DNA]</scope>
    <source>
        <strain evidence="10">BOX2</strain>
    </source>
</reference>
<evidence type="ECO:0000256" key="5">
    <source>
        <dbReference type="ARBA" id="ARBA00022747"/>
    </source>
</evidence>
<accession>A0A1F2PCN6</accession>
<keyword evidence="4 8" id="KW-0949">S-adenosyl-L-methionine</keyword>
<keyword evidence="11" id="KW-1185">Reference proteome</keyword>
<evidence type="ECO:0000256" key="6">
    <source>
        <dbReference type="ARBA" id="ARBA00023125"/>
    </source>
</evidence>